<evidence type="ECO:0000313" key="3">
    <source>
        <dbReference type="Proteomes" id="UP000271974"/>
    </source>
</evidence>
<proteinExistence type="predicted"/>
<feature type="region of interest" description="Disordered" evidence="1">
    <location>
        <begin position="345"/>
        <end position="373"/>
    </location>
</feature>
<name>A0A3S1BD10_ELYCH</name>
<feature type="compositionally biased region" description="Basic and acidic residues" evidence="1">
    <location>
        <begin position="110"/>
        <end position="121"/>
    </location>
</feature>
<protein>
    <submittedName>
        <fullName evidence="2">Uncharacterized protein</fullName>
    </submittedName>
</protein>
<accession>A0A3S1BD10</accession>
<organism evidence="2 3">
    <name type="scientific">Elysia chlorotica</name>
    <name type="common">Eastern emerald elysia</name>
    <name type="synonym">Sea slug</name>
    <dbReference type="NCBI Taxonomy" id="188477"/>
    <lineage>
        <taxon>Eukaryota</taxon>
        <taxon>Metazoa</taxon>
        <taxon>Spiralia</taxon>
        <taxon>Lophotrochozoa</taxon>
        <taxon>Mollusca</taxon>
        <taxon>Gastropoda</taxon>
        <taxon>Heterobranchia</taxon>
        <taxon>Euthyneura</taxon>
        <taxon>Panpulmonata</taxon>
        <taxon>Sacoglossa</taxon>
        <taxon>Placobranchoidea</taxon>
        <taxon>Plakobranchidae</taxon>
        <taxon>Elysia</taxon>
    </lineage>
</organism>
<evidence type="ECO:0000313" key="2">
    <source>
        <dbReference type="EMBL" id="RUS80699.1"/>
    </source>
</evidence>
<feature type="region of interest" description="Disordered" evidence="1">
    <location>
        <begin position="211"/>
        <end position="235"/>
    </location>
</feature>
<dbReference type="EMBL" id="RQTK01000377">
    <property type="protein sequence ID" value="RUS80699.1"/>
    <property type="molecule type" value="Genomic_DNA"/>
</dbReference>
<reference evidence="2 3" key="1">
    <citation type="submission" date="2019-01" db="EMBL/GenBank/DDBJ databases">
        <title>A draft genome assembly of the solar-powered sea slug Elysia chlorotica.</title>
        <authorList>
            <person name="Cai H."/>
            <person name="Li Q."/>
            <person name="Fang X."/>
            <person name="Li J."/>
            <person name="Curtis N.E."/>
            <person name="Altenburger A."/>
            <person name="Shibata T."/>
            <person name="Feng M."/>
            <person name="Maeda T."/>
            <person name="Schwartz J.A."/>
            <person name="Shigenobu S."/>
            <person name="Lundholm N."/>
            <person name="Nishiyama T."/>
            <person name="Yang H."/>
            <person name="Hasebe M."/>
            <person name="Li S."/>
            <person name="Pierce S.K."/>
            <person name="Wang J."/>
        </authorList>
    </citation>
    <scope>NUCLEOTIDE SEQUENCE [LARGE SCALE GENOMIC DNA]</scope>
    <source>
        <strain evidence="2">EC2010</strain>
        <tissue evidence="2">Whole organism of an adult</tissue>
    </source>
</reference>
<feature type="region of interest" description="Disordered" evidence="1">
    <location>
        <begin position="80"/>
        <end position="149"/>
    </location>
</feature>
<comment type="caution">
    <text evidence="2">The sequence shown here is derived from an EMBL/GenBank/DDBJ whole genome shotgun (WGS) entry which is preliminary data.</text>
</comment>
<gene>
    <name evidence="2" type="ORF">EGW08_011522</name>
</gene>
<dbReference type="AlphaFoldDB" id="A0A3S1BD10"/>
<sequence length="686" mass="76043">MSAICFPGMSLSIPICSVQNVHTVQTEPLDLSVRRNGDRSPGKHKPQVMTTERCLIDTQNRVGKKFETLNNIIKGICKRTARTSDPQPAGEGARSGMRVSLENRPLSSIEKAHDGENSESRRSKHSQTSKMRKLCASSPSARFRDSGLQPRSAVQFHAFIPESWDSLMPSGDRHQAVRSTPLCAWNGQGSVGQVRDAHSTHGLGWTQHRFHQCSTPTADPHTTRTREKTHSEKVPTHLKRHRYKKSHKHRLITGRENRDTKRLAISSNLKYACEIDRIKAILCKTDKKVPDTFEKGPNLKRLLPKGFPLVSNQFGISWPVIVGCSSSSQSEAAVPACGNQPGGPYSVGDLSATPTTDVEKAGLTGPQAPGPMRLPVKLPASDDGPVPASVTEGLGPDTQQTLHVATPGIASSRVDTDCAAHVSYNSLRNKPRVGQNIVIPKRMNVRKVKPKKMRSLLFDSLPDFSIASSPRESSPYPCSKRSFSATSSFEIGQEMPPVSSHFTGFTELDAKAAPSLPSFNFPYGYPPVSSQIKPTRPPMYGFPFRKKDRPMTIYSYDENAKTVLASQIDLETKTHDTKNPSIRKHPDVNSYKLLSETPESDRALLEQMRVSGLISRHASGCPLLLAQIELAKTSRNRVDFYRKLRGQQEQEGACECTPCKTCRVMFRSKYRVFSHQMRGCEATQRW</sequence>
<keyword evidence="3" id="KW-1185">Reference proteome</keyword>
<feature type="compositionally biased region" description="Basic and acidic residues" evidence="1">
    <location>
        <begin position="221"/>
        <end position="235"/>
    </location>
</feature>
<evidence type="ECO:0000256" key="1">
    <source>
        <dbReference type="SAM" id="MobiDB-lite"/>
    </source>
</evidence>
<dbReference type="Proteomes" id="UP000271974">
    <property type="component" value="Unassembled WGS sequence"/>
</dbReference>
<feature type="compositionally biased region" description="Basic residues" evidence="1">
    <location>
        <begin position="122"/>
        <end position="133"/>
    </location>
</feature>